<dbReference type="InterPro" id="IPR036291">
    <property type="entry name" value="NAD(P)-bd_dom_sf"/>
</dbReference>
<keyword evidence="4" id="KW-1185">Reference proteome</keyword>
<dbReference type="EMBL" id="PDLN01000016">
    <property type="protein sequence ID" value="RDW64052.1"/>
    <property type="molecule type" value="Genomic_DNA"/>
</dbReference>
<dbReference type="InterPro" id="IPR022893">
    <property type="entry name" value="Shikimate_DH_fam"/>
</dbReference>
<feature type="domain" description="Shikimate dehydrogenase substrate binding N-terminal" evidence="2">
    <location>
        <begin position="34"/>
        <end position="114"/>
    </location>
</feature>
<name>A0A3D8QQI0_9HELO</name>
<dbReference type="GO" id="GO:0004764">
    <property type="term" value="F:shikimate 3-dehydrogenase (NADP+) activity"/>
    <property type="evidence" value="ECO:0007669"/>
    <property type="project" value="InterPro"/>
</dbReference>
<reference evidence="3 4" key="1">
    <citation type="journal article" date="2018" name="IMA Fungus">
        <title>IMA Genome-F 9: Draft genome sequence of Annulohypoxylon stygium, Aspergillus mulundensis, Berkeleyomyces basicola (syn. Thielaviopsis basicola), Ceratocystis smalleyi, two Cercospora beticola strains, Coleophoma cylindrospora, Fusarium fracticaudum, Phialophora cf. hyalina, and Morchella septimelata.</title>
        <authorList>
            <person name="Wingfield B.D."/>
            <person name="Bills G.F."/>
            <person name="Dong Y."/>
            <person name="Huang W."/>
            <person name="Nel W.J."/>
            <person name="Swalarsk-Parry B.S."/>
            <person name="Vaghefi N."/>
            <person name="Wilken P.M."/>
            <person name="An Z."/>
            <person name="de Beer Z.W."/>
            <person name="De Vos L."/>
            <person name="Chen L."/>
            <person name="Duong T.A."/>
            <person name="Gao Y."/>
            <person name="Hammerbacher A."/>
            <person name="Kikkert J.R."/>
            <person name="Li Y."/>
            <person name="Li H."/>
            <person name="Li K."/>
            <person name="Li Q."/>
            <person name="Liu X."/>
            <person name="Ma X."/>
            <person name="Naidoo K."/>
            <person name="Pethybridge S.J."/>
            <person name="Sun J."/>
            <person name="Steenkamp E.T."/>
            <person name="van der Nest M.A."/>
            <person name="van Wyk S."/>
            <person name="Wingfield M.J."/>
            <person name="Xiong C."/>
            <person name="Yue Q."/>
            <person name="Zhang X."/>
        </authorList>
    </citation>
    <scope>NUCLEOTIDE SEQUENCE [LARGE SCALE GENOMIC DNA]</scope>
    <source>
        <strain evidence="3 4">BP5796</strain>
    </source>
</reference>
<evidence type="ECO:0000313" key="4">
    <source>
        <dbReference type="Proteomes" id="UP000256328"/>
    </source>
</evidence>
<dbReference type="GO" id="GO:0009423">
    <property type="term" value="P:chorismate biosynthetic process"/>
    <property type="evidence" value="ECO:0007669"/>
    <property type="project" value="TreeGrafter"/>
</dbReference>
<dbReference type="Proteomes" id="UP000256328">
    <property type="component" value="Unassembled WGS sequence"/>
</dbReference>
<dbReference type="PANTHER" id="PTHR21089">
    <property type="entry name" value="SHIKIMATE DEHYDROGENASE"/>
    <property type="match status" value="1"/>
</dbReference>
<proteinExistence type="predicted"/>
<evidence type="ECO:0000256" key="1">
    <source>
        <dbReference type="SAM" id="MobiDB-lite"/>
    </source>
</evidence>
<dbReference type="OrthoDB" id="204377at2759"/>
<dbReference type="Gene3D" id="3.40.50.10860">
    <property type="entry name" value="Leucine Dehydrogenase, chain A, domain 1"/>
    <property type="match status" value="1"/>
</dbReference>
<dbReference type="SUPFAM" id="SSF51735">
    <property type="entry name" value="NAD(P)-binding Rossmann-fold domains"/>
    <property type="match status" value="1"/>
</dbReference>
<dbReference type="Gene3D" id="3.40.50.720">
    <property type="entry name" value="NAD(P)-binding Rossmann-like Domain"/>
    <property type="match status" value="1"/>
</dbReference>
<dbReference type="SUPFAM" id="SSF53223">
    <property type="entry name" value="Aminoacid dehydrogenase-like, N-terminal domain"/>
    <property type="match status" value="1"/>
</dbReference>
<dbReference type="AlphaFoldDB" id="A0A3D8QQI0"/>
<dbReference type="InterPro" id="IPR046346">
    <property type="entry name" value="Aminoacid_DH-like_N_sf"/>
</dbReference>
<dbReference type="InterPro" id="IPR013708">
    <property type="entry name" value="Shikimate_DH-bd_N"/>
</dbReference>
<sequence>MSLRLTTTAPAKPATQIPAPPVPSTAHLDKVGYLFGFPIAHSLSPLLHGTIYDSLSLNYEQHLFETSSLSACLPLMHSPKFYGASVTMPFKVAIMPHLDALTPEAEAIGAVNTVFLLPSTDGRRRLCGTNTDCIGIREAVLQNSPPAKIAAMKGKPGMVIGGGGTSRAAVYALKRFLGCSVIYLVNRDKSEVDAVIAECSSKGFGQSLVWVGSVAEAEALEKPGVVISAIPDFPPNTEEEIRARRTIEVILEKGEKGDKGVLLEMCYSEGPNTQIAGLSRERDWQVVGGTEAMIWQGLEQDRVWLNREVNTLPIERVKNVIGAEVTRRVKAKEARPKL</sequence>
<dbReference type="CDD" id="cd01065">
    <property type="entry name" value="NAD_bind_Shikimate_DH"/>
    <property type="match status" value="1"/>
</dbReference>
<accession>A0A3D8QQI0</accession>
<dbReference type="Pfam" id="PF08501">
    <property type="entry name" value="Shikimate_dh_N"/>
    <property type="match status" value="1"/>
</dbReference>
<protein>
    <recommendedName>
        <fullName evidence="2">Shikimate dehydrogenase substrate binding N-terminal domain-containing protein</fullName>
    </recommendedName>
</protein>
<organism evidence="3 4">
    <name type="scientific">Coleophoma crateriformis</name>
    <dbReference type="NCBI Taxonomy" id="565419"/>
    <lineage>
        <taxon>Eukaryota</taxon>
        <taxon>Fungi</taxon>
        <taxon>Dikarya</taxon>
        <taxon>Ascomycota</taxon>
        <taxon>Pezizomycotina</taxon>
        <taxon>Leotiomycetes</taxon>
        <taxon>Helotiales</taxon>
        <taxon>Dermateaceae</taxon>
        <taxon>Coleophoma</taxon>
    </lineage>
</organism>
<evidence type="ECO:0000259" key="2">
    <source>
        <dbReference type="Pfam" id="PF08501"/>
    </source>
</evidence>
<dbReference type="PANTHER" id="PTHR21089:SF1">
    <property type="entry name" value="BIFUNCTIONAL 3-DEHYDROQUINATE DEHYDRATASE_SHIKIMATE DEHYDROGENASE, CHLOROPLASTIC"/>
    <property type="match status" value="1"/>
</dbReference>
<gene>
    <name evidence="3" type="ORF">BP5796_10554</name>
</gene>
<dbReference type="GO" id="GO:0019632">
    <property type="term" value="P:shikimate metabolic process"/>
    <property type="evidence" value="ECO:0007669"/>
    <property type="project" value="TreeGrafter"/>
</dbReference>
<feature type="region of interest" description="Disordered" evidence="1">
    <location>
        <begin position="1"/>
        <end position="21"/>
    </location>
</feature>
<comment type="caution">
    <text evidence="3">The sequence shown here is derived from an EMBL/GenBank/DDBJ whole genome shotgun (WGS) entry which is preliminary data.</text>
</comment>
<evidence type="ECO:0000313" key="3">
    <source>
        <dbReference type="EMBL" id="RDW64052.1"/>
    </source>
</evidence>